<dbReference type="EMBL" id="PVWJ01000235">
    <property type="protein sequence ID" value="PSB00367.1"/>
    <property type="molecule type" value="Genomic_DNA"/>
</dbReference>
<protein>
    <recommendedName>
        <fullName evidence="5">Transposase IS4-like domain-containing protein</fullName>
    </recommendedName>
</protein>
<dbReference type="GO" id="GO:0003677">
    <property type="term" value="F:DNA binding"/>
    <property type="evidence" value="ECO:0007669"/>
    <property type="project" value="UniProtKB-KW"/>
</dbReference>
<dbReference type="OrthoDB" id="570301at2"/>
<evidence type="ECO:0000256" key="3">
    <source>
        <dbReference type="ARBA" id="ARBA00023125"/>
    </source>
</evidence>
<dbReference type="InterPro" id="IPR012337">
    <property type="entry name" value="RNaseH-like_sf"/>
</dbReference>
<evidence type="ECO:0000313" key="7">
    <source>
        <dbReference type="Proteomes" id="UP000238762"/>
    </source>
</evidence>
<sequence length="269" mass="31443">MSLPASLFLEMFEQLVNRLKEKPNPTLALQNWQQEIHQRWSAVWIADGSTLERLQRHLGQLQGQPQNPLAGKMMMVVEVFSHRRVAAWYDCNAQRSEMTWWQELLELLPSGGLVVIDLGFFGFEWFDAMSAARKYFLTRQKQKVGYKVVKTLSCGRYYRDEIIQMGLHHTHPCRSQVRQVSVLWGKTWHRYLTNILDPQMLSAPQVCQLYHCRWQIEDAFLLTKRLLGLAYLWVGGRNGVQIQLYPSSVTLRNQDIRKIAILATTIIRK</sequence>
<dbReference type="Proteomes" id="UP000238762">
    <property type="component" value="Unassembled WGS sequence"/>
</dbReference>
<comment type="similarity">
    <text evidence="1">Belongs to the transposase 11 family.</text>
</comment>
<keyword evidence="7" id="KW-1185">Reference proteome</keyword>
<comment type="caution">
    <text evidence="6">The sequence shown here is derived from an EMBL/GenBank/DDBJ whole genome shotgun (WGS) entry which is preliminary data.</text>
</comment>
<keyword evidence="4" id="KW-0233">DNA recombination</keyword>
<gene>
    <name evidence="6" type="ORF">C7B64_23900</name>
</gene>
<dbReference type="PANTHER" id="PTHR33258">
    <property type="entry name" value="TRANSPOSASE INSL FOR INSERTION SEQUENCE ELEMENT IS186A-RELATED"/>
    <property type="match status" value="1"/>
</dbReference>
<keyword evidence="2" id="KW-0815">Transposition</keyword>
<dbReference type="NCBIfam" id="NF033592">
    <property type="entry name" value="transpos_IS4_1"/>
    <property type="match status" value="1"/>
</dbReference>
<dbReference type="PANTHER" id="PTHR33258:SF1">
    <property type="entry name" value="TRANSPOSASE INSL FOR INSERTION SEQUENCE ELEMENT IS186A-RELATED"/>
    <property type="match status" value="1"/>
</dbReference>
<organism evidence="6 7">
    <name type="scientific">Merismopedia glauca CCAP 1448/3</name>
    <dbReference type="NCBI Taxonomy" id="1296344"/>
    <lineage>
        <taxon>Bacteria</taxon>
        <taxon>Bacillati</taxon>
        <taxon>Cyanobacteriota</taxon>
        <taxon>Cyanophyceae</taxon>
        <taxon>Synechococcales</taxon>
        <taxon>Merismopediaceae</taxon>
        <taxon>Merismopedia</taxon>
    </lineage>
</organism>
<dbReference type="AlphaFoldDB" id="A0A2T1BWT0"/>
<reference evidence="6 7" key="1">
    <citation type="submission" date="2018-02" db="EMBL/GenBank/DDBJ databases">
        <authorList>
            <person name="Cohen D.B."/>
            <person name="Kent A.D."/>
        </authorList>
    </citation>
    <scope>NUCLEOTIDE SEQUENCE [LARGE SCALE GENOMIC DNA]</scope>
    <source>
        <strain evidence="6 7">CCAP 1448/3</strain>
    </source>
</reference>
<reference evidence="6 7" key="2">
    <citation type="submission" date="2018-03" db="EMBL/GenBank/DDBJ databases">
        <title>The ancient ancestry and fast evolution of plastids.</title>
        <authorList>
            <person name="Moore K.R."/>
            <person name="Magnabosco C."/>
            <person name="Momper L."/>
            <person name="Gold D.A."/>
            <person name="Bosak T."/>
            <person name="Fournier G.P."/>
        </authorList>
    </citation>
    <scope>NUCLEOTIDE SEQUENCE [LARGE SCALE GENOMIC DNA]</scope>
    <source>
        <strain evidence="6 7">CCAP 1448/3</strain>
    </source>
</reference>
<keyword evidence="3" id="KW-0238">DNA-binding</keyword>
<name>A0A2T1BWT0_9CYAN</name>
<evidence type="ECO:0000313" key="6">
    <source>
        <dbReference type="EMBL" id="PSB00367.1"/>
    </source>
</evidence>
<proteinExistence type="inferred from homology"/>
<dbReference type="Pfam" id="PF01609">
    <property type="entry name" value="DDE_Tnp_1"/>
    <property type="match status" value="1"/>
</dbReference>
<dbReference type="InterPro" id="IPR047952">
    <property type="entry name" value="Transpos_IS4"/>
</dbReference>
<evidence type="ECO:0000256" key="2">
    <source>
        <dbReference type="ARBA" id="ARBA00022578"/>
    </source>
</evidence>
<evidence type="ECO:0000256" key="1">
    <source>
        <dbReference type="ARBA" id="ARBA00010075"/>
    </source>
</evidence>
<dbReference type="GO" id="GO:0006313">
    <property type="term" value="P:DNA transposition"/>
    <property type="evidence" value="ECO:0007669"/>
    <property type="project" value="InterPro"/>
</dbReference>
<accession>A0A2T1BWT0</accession>
<evidence type="ECO:0000256" key="4">
    <source>
        <dbReference type="ARBA" id="ARBA00023172"/>
    </source>
</evidence>
<feature type="domain" description="Transposase IS4-like" evidence="5">
    <location>
        <begin position="79"/>
        <end position="244"/>
    </location>
</feature>
<dbReference type="SUPFAM" id="SSF53098">
    <property type="entry name" value="Ribonuclease H-like"/>
    <property type="match status" value="1"/>
</dbReference>
<dbReference type="InterPro" id="IPR002559">
    <property type="entry name" value="Transposase_11"/>
</dbReference>
<evidence type="ECO:0000259" key="5">
    <source>
        <dbReference type="Pfam" id="PF01609"/>
    </source>
</evidence>
<dbReference type="GO" id="GO:0004803">
    <property type="term" value="F:transposase activity"/>
    <property type="evidence" value="ECO:0007669"/>
    <property type="project" value="InterPro"/>
</dbReference>